<name>E4U6D7_OCEP5</name>
<dbReference type="AlphaFoldDB" id="E4U6D7"/>
<keyword evidence="2" id="KW-0540">Nuclease</keyword>
<feature type="domain" description="PLD phosphodiesterase" evidence="1">
    <location>
        <begin position="99"/>
        <end position="126"/>
    </location>
</feature>
<sequence length="161" mass="17704">MPVKSLLATGEALVGNGMRSFDSSIREVLGLPIKEIQIVSYGFDRSFGPVLEGLLFKNYRAGARMTVITRPPREHEPGVRQTLMVLEEEGVLVQAPSECGGLLHIKALVVNREHAILGSANFTYGGLTVNHELGVWLTGKEAWEIGKTVDRLEGYLKKCQK</sequence>
<dbReference type="EMBL" id="CP002361">
    <property type="protein sequence ID" value="ADR35557.1"/>
    <property type="molecule type" value="Genomic_DNA"/>
</dbReference>
<keyword evidence="3" id="KW-1185">Reference proteome</keyword>
<evidence type="ECO:0000313" key="2">
    <source>
        <dbReference type="EMBL" id="ADR35557.1"/>
    </source>
</evidence>
<protein>
    <submittedName>
        <fullName evidence="2">Putative endonuclease</fullName>
    </submittedName>
</protein>
<dbReference type="GO" id="GO:0006793">
    <property type="term" value="P:phosphorus metabolic process"/>
    <property type="evidence" value="ECO:0007669"/>
    <property type="project" value="UniProtKB-ARBA"/>
</dbReference>
<proteinExistence type="predicted"/>
<organism evidence="2 3">
    <name type="scientific">Oceanithermus profundus (strain DSM 14977 / NBRC 100410 / VKM B-2274 / 506)</name>
    <dbReference type="NCBI Taxonomy" id="670487"/>
    <lineage>
        <taxon>Bacteria</taxon>
        <taxon>Thermotogati</taxon>
        <taxon>Deinococcota</taxon>
        <taxon>Deinococci</taxon>
        <taxon>Thermales</taxon>
        <taxon>Thermaceae</taxon>
        <taxon>Oceanithermus</taxon>
    </lineage>
</organism>
<dbReference type="OrthoDB" id="9762009at2"/>
<dbReference type="PROSITE" id="PS50035">
    <property type="entry name" value="PLD"/>
    <property type="match status" value="1"/>
</dbReference>
<keyword evidence="2" id="KW-0378">Hydrolase</keyword>
<keyword evidence="2" id="KW-0255">Endonuclease</keyword>
<reference evidence="3" key="1">
    <citation type="submission" date="2010-11" db="EMBL/GenBank/DDBJ databases">
        <title>The complete sequence of chromosome of Oceanithermus profundus DSM 14977.</title>
        <authorList>
            <consortium name="US DOE Joint Genome Institute (JGI-PGF)"/>
            <person name="Lucas S."/>
            <person name="Copeland A."/>
            <person name="Lapidus A."/>
            <person name="Bruce D."/>
            <person name="Goodwin L."/>
            <person name="Pitluck S."/>
            <person name="Kyrpides N."/>
            <person name="Mavromatis K."/>
            <person name="Pagani I."/>
            <person name="Ivanova N."/>
            <person name="Zhang X."/>
            <person name="Brettin T."/>
            <person name="Detter J.C."/>
            <person name="Tapia R."/>
            <person name="Han C."/>
            <person name="Land M."/>
            <person name="Hauser L."/>
            <person name="Markowitz V."/>
            <person name="Cheng J.-F."/>
            <person name="Hugenholtz P."/>
            <person name="Woyke T."/>
            <person name="Wu D."/>
            <person name="Tindall B."/>
            <person name="Faehnrich R."/>
            <person name="Brambilla E."/>
            <person name="Klenk H.-P."/>
            <person name="Eisen J.A."/>
        </authorList>
    </citation>
    <scope>NUCLEOTIDE SEQUENCE [LARGE SCALE GENOMIC DNA]</scope>
    <source>
        <strain evidence="3">DSM 14977 / NBRC 100410 / VKM B-2274 / 506</strain>
    </source>
</reference>
<dbReference type="eggNOG" id="COG1502">
    <property type="taxonomic scope" value="Bacteria"/>
</dbReference>
<dbReference type="InterPro" id="IPR001736">
    <property type="entry name" value="PLipase_D/transphosphatidylase"/>
</dbReference>
<reference evidence="2 3" key="2">
    <citation type="journal article" date="2011" name="Stand. Genomic Sci.">
        <title>Complete genome sequence of Oceanithermus profundus type strain (506).</title>
        <authorList>
            <person name="Pati A."/>
            <person name="Zhang X."/>
            <person name="Lapidus A."/>
            <person name="Nolan M."/>
            <person name="Lucas S."/>
            <person name="Del Rio T.G."/>
            <person name="Tice H."/>
            <person name="Cheng J.F."/>
            <person name="Tapia R."/>
            <person name="Han C."/>
            <person name="Goodwin L."/>
            <person name="Pitluck S."/>
            <person name="Liolios K."/>
            <person name="Pagani I."/>
            <person name="Ivanova N."/>
            <person name="Mavromatis K."/>
            <person name="Chen A."/>
            <person name="Palaniappan K."/>
            <person name="Hauser L."/>
            <person name="Jeffries C.D."/>
            <person name="Brambilla E.M."/>
            <person name="Rohl A."/>
            <person name="Mwirichia R."/>
            <person name="Rohde M."/>
            <person name="Tindall B.J."/>
            <person name="Sikorski J."/>
            <person name="Wirth R."/>
            <person name="Goker M."/>
            <person name="Woyke T."/>
            <person name="Detter J.C."/>
            <person name="Bristow J."/>
            <person name="Eisen J.A."/>
            <person name="Markowitz V."/>
            <person name="Hugenholtz P."/>
            <person name="Kyrpides N.C."/>
            <person name="Klenk H.P."/>
            <person name="Land M."/>
        </authorList>
    </citation>
    <scope>NUCLEOTIDE SEQUENCE [LARGE SCALE GENOMIC DNA]</scope>
    <source>
        <strain evidence="3">DSM 14977 / NBRC 100410 / VKM B-2274 / 506</strain>
    </source>
</reference>
<dbReference type="Pfam" id="PF13091">
    <property type="entry name" value="PLDc_2"/>
    <property type="match status" value="1"/>
</dbReference>
<evidence type="ECO:0000259" key="1">
    <source>
        <dbReference type="PROSITE" id="PS50035"/>
    </source>
</evidence>
<dbReference type="GO" id="GO:0004519">
    <property type="term" value="F:endonuclease activity"/>
    <property type="evidence" value="ECO:0007669"/>
    <property type="project" value="UniProtKB-KW"/>
</dbReference>
<dbReference type="SUPFAM" id="SSF56024">
    <property type="entry name" value="Phospholipase D/nuclease"/>
    <property type="match status" value="1"/>
</dbReference>
<dbReference type="Proteomes" id="UP000008722">
    <property type="component" value="Chromosome"/>
</dbReference>
<dbReference type="HOGENOM" id="CLU_136188_0_0_0"/>
<dbReference type="STRING" id="670487.Ocepr_0093"/>
<dbReference type="InterPro" id="IPR025202">
    <property type="entry name" value="PLD-like_dom"/>
</dbReference>
<dbReference type="RefSeq" id="WP_013456727.1">
    <property type="nucleotide sequence ID" value="NC_014761.1"/>
</dbReference>
<dbReference type="KEGG" id="opr:Ocepr_0093"/>
<dbReference type="Gene3D" id="3.30.870.10">
    <property type="entry name" value="Endonuclease Chain A"/>
    <property type="match status" value="1"/>
</dbReference>
<accession>E4U6D7</accession>
<evidence type="ECO:0000313" key="3">
    <source>
        <dbReference type="Proteomes" id="UP000008722"/>
    </source>
</evidence>
<gene>
    <name evidence="2" type="ordered locus">Ocepr_0093</name>
</gene>